<keyword evidence="2" id="KW-1133">Transmembrane helix</keyword>
<protein>
    <submittedName>
        <fullName evidence="3">Uu.00g035330.m01.CDS01</fullName>
    </submittedName>
</protein>
<keyword evidence="4" id="KW-1185">Reference proteome</keyword>
<comment type="caution">
    <text evidence="3">The sequence shown here is derived from an EMBL/GenBank/DDBJ whole genome shotgun (WGS) entry which is preliminary data.</text>
</comment>
<accession>A0AAI8VA78</accession>
<dbReference type="Proteomes" id="UP001295740">
    <property type="component" value="Unassembled WGS sequence"/>
</dbReference>
<organism evidence="3 4">
    <name type="scientific">Anthostomella pinea</name>
    <dbReference type="NCBI Taxonomy" id="933095"/>
    <lineage>
        <taxon>Eukaryota</taxon>
        <taxon>Fungi</taxon>
        <taxon>Dikarya</taxon>
        <taxon>Ascomycota</taxon>
        <taxon>Pezizomycotina</taxon>
        <taxon>Sordariomycetes</taxon>
        <taxon>Xylariomycetidae</taxon>
        <taxon>Xylariales</taxon>
        <taxon>Xylariaceae</taxon>
        <taxon>Anthostomella</taxon>
    </lineage>
</organism>
<dbReference type="EMBL" id="CAUWAG010000003">
    <property type="protein sequence ID" value="CAJ2500680.1"/>
    <property type="molecule type" value="Genomic_DNA"/>
</dbReference>
<evidence type="ECO:0000256" key="1">
    <source>
        <dbReference type="SAM" id="MobiDB-lite"/>
    </source>
</evidence>
<evidence type="ECO:0000313" key="3">
    <source>
        <dbReference type="EMBL" id="CAJ2500680.1"/>
    </source>
</evidence>
<reference evidence="3" key="1">
    <citation type="submission" date="2023-10" db="EMBL/GenBank/DDBJ databases">
        <authorList>
            <person name="Hackl T."/>
        </authorList>
    </citation>
    <scope>NUCLEOTIDE SEQUENCE</scope>
</reference>
<feature type="region of interest" description="Disordered" evidence="1">
    <location>
        <begin position="116"/>
        <end position="152"/>
    </location>
</feature>
<feature type="compositionally biased region" description="Low complexity" evidence="1">
    <location>
        <begin position="129"/>
        <end position="141"/>
    </location>
</feature>
<name>A0AAI8VA78_9PEZI</name>
<dbReference type="AlphaFoldDB" id="A0AAI8VA78"/>
<gene>
    <name evidence="3" type="ORF">KHLLAP_LOCUS1148</name>
</gene>
<proteinExistence type="predicted"/>
<evidence type="ECO:0000313" key="4">
    <source>
        <dbReference type="Proteomes" id="UP001295740"/>
    </source>
</evidence>
<feature type="transmembrane region" description="Helical" evidence="2">
    <location>
        <begin position="86"/>
        <end position="107"/>
    </location>
</feature>
<evidence type="ECO:0000256" key="2">
    <source>
        <dbReference type="SAM" id="Phobius"/>
    </source>
</evidence>
<sequence>MAVISDDTVDATTCEIPVSIETCGFVSNGALCGEYLRAGEDLDAVDPYIRTLIRSTWTLQPCSKDTKQRYTAEKAHVEAEGQILDVIVGVVFAMYALAWIMACCCACRHSSKKQKPTDVEAGASTGAPEVAARETTSASSTQEEENPPSYTQYESLELQKVAKWREYVSHGPAKSCCH</sequence>
<keyword evidence="2" id="KW-0472">Membrane</keyword>
<keyword evidence="2" id="KW-0812">Transmembrane</keyword>